<comment type="caution">
    <text evidence="2">The sequence shown here is derived from an EMBL/GenBank/DDBJ whole genome shotgun (WGS) entry which is preliminary data.</text>
</comment>
<dbReference type="InterPro" id="IPR050194">
    <property type="entry name" value="Glycosyltransferase_grp1"/>
</dbReference>
<accession>G6XF75</accession>
<dbReference type="EMBL" id="AGQV01000001">
    <property type="protein sequence ID" value="EHH68833.1"/>
    <property type="molecule type" value="Genomic_DNA"/>
</dbReference>
<dbReference type="RefSeq" id="WP_008850291.1">
    <property type="nucleotide sequence ID" value="NZ_AGQV01000001.1"/>
</dbReference>
<evidence type="ECO:0000313" key="3">
    <source>
        <dbReference type="Proteomes" id="UP000004949"/>
    </source>
</evidence>
<dbReference type="CDD" id="cd03811">
    <property type="entry name" value="GT4_GT28_WabH-like"/>
    <property type="match status" value="1"/>
</dbReference>
<reference evidence="2 3" key="1">
    <citation type="submission" date="2011-10" db="EMBL/GenBank/DDBJ databases">
        <title>Genome sequence of Gluconobacter morbifer G707, isolated from Drosophila gut.</title>
        <authorList>
            <person name="Lee W.-J."/>
            <person name="Kim E.-K."/>
        </authorList>
    </citation>
    <scope>NUCLEOTIDE SEQUENCE [LARGE SCALE GENOMIC DNA]</scope>
    <source>
        <strain evidence="2 3">G707</strain>
    </source>
</reference>
<name>G6XF75_9PROT</name>
<feature type="domain" description="Glycosyltransferase subfamily 4-like N-terminal" evidence="1">
    <location>
        <begin position="18"/>
        <end position="123"/>
    </location>
</feature>
<dbReference type="Proteomes" id="UP000004949">
    <property type="component" value="Unassembled WGS sequence"/>
</dbReference>
<keyword evidence="3" id="KW-1185">Reference proteome</keyword>
<organism evidence="2 3">
    <name type="scientific">Gluconobacter morbifer G707</name>
    <dbReference type="NCBI Taxonomy" id="1088869"/>
    <lineage>
        <taxon>Bacteria</taxon>
        <taxon>Pseudomonadati</taxon>
        <taxon>Pseudomonadota</taxon>
        <taxon>Alphaproteobacteria</taxon>
        <taxon>Acetobacterales</taxon>
        <taxon>Acetobacteraceae</taxon>
        <taxon>Gluconobacter</taxon>
    </lineage>
</organism>
<sequence length="350" mass="38105">MTDSLRILHCLSTHELAGTERHVAELSAAQTDRHDVTLLLDNNTTDPCTGSDIITLLSPKVKVVRAGRKGFLFRLAQLAHSGAFDVIHTHLGRASARATWLRKAGLAGNVALVATLHTSYRNQCYGGHDGLICIAGWQQKTLPSDRRDRSALIANWTVPSGLSPDERAVQRRKVREEWGVAPGTFLFGSAGRMVPEKRFDLLLDAWQKAGFGSDVALAMVGDGTERAGLERLAAGDSRIFFPGFRTDMPAVLSALDGFVLPSRHEPFGLVLLEAMDAGLPVCATDAGGVPDILKNSPSSMVRPDCLPSLTEGLRHLHEQSRCVWDLTAFSLSAMLPKVEAFYRQCLRSRS</sequence>
<dbReference type="InterPro" id="IPR028098">
    <property type="entry name" value="Glyco_trans_4-like_N"/>
</dbReference>
<dbReference type="GO" id="GO:0016758">
    <property type="term" value="F:hexosyltransferase activity"/>
    <property type="evidence" value="ECO:0007669"/>
    <property type="project" value="TreeGrafter"/>
</dbReference>
<dbReference type="PANTHER" id="PTHR45947">
    <property type="entry name" value="SULFOQUINOVOSYL TRANSFERASE SQD2"/>
    <property type="match status" value="1"/>
</dbReference>
<dbReference type="SUPFAM" id="SSF53756">
    <property type="entry name" value="UDP-Glycosyltransferase/glycogen phosphorylase"/>
    <property type="match status" value="1"/>
</dbReference>
<evidence type="ECO:0000313" key="2">
    <source>
        <dbReference type="EMBL" id="EHH68833.1"/>
    </source>
</evidence>
<keyword evidence="2" id="KW-0808">Transferase</keyword>
<dbReference type="PATRIC" id="fig|1088869.3.peg.140"/>
<gene>
    <name evidence="2" type="ORF">GMO_01400</name>
</gene>
<dbReference type="PANTHER" id="PTHR45947:SF3">
    <property type="entry name" value="SULFOQUINOVOSYL TRANSFERASE SQD2"/>
    <property type="match status" value="1"/>
</dbReference>
<dbReference type="STRING" id="1088869.GMO_01400"/>
<evidence type="ECO:0000259" key="1">
    <source>
        <dbReference type="Pfam" id="PF13439"/>
    </source>
</evidence>
<proteinExistence type="predicted"/>
<dbReference type="eggNOG" id="COG0438">
    <property type="taxonomic scope" value="Bacteria"/>
</dbReference>
<dbReference type="AlphaFoldDB" id="G6XF75"/>
<protein>
    <submittedName>
        <fullName evidence="2">Lipopolysaccharide core biosynthesis glycosyl transferase</fullName>
    </submittedName>
</protein>
<dbReference type="Pfam" id="PF13439">
    <property type="entry name" value="Glyco_transf_4"/>
    <property type="match status" value="1"/>
</dbReference>
<dbReference type="Gene3D" id="3.40.50.2000">
    <property type="entry name" value="Glycogen Phosphorylase B"/>
    <property type="match status" value="2"/>
</dbReference>
<dbReference type="Pfam" id="PF13692">
    <property type="entry name" value="Glyco_trans_1_4"/>
    <property type="match status" value="1"/>
</dbReference>